<keyword evidence="6" id="KW-0964">Secreted</keyword>
<evidence type="ECO:0000256" key="12">
    <source>
        <dbReference type="RuleBase" id="RU000589"/>
    </source>
</evidence>
<dbReference type="Gene3D" id="2.160.20.10">
    <property type="entry name" value="Single-stranded right-handed beta-helix, Pectin lyase-like"/>
    <property type="match status" value="1"/>
</dbReference>
<dbReference type="InterPro" id="IPR000070">
    <property type="entry name" value="Pectinesterase_cat"/>
</dbReference>
<dbReference type="InterPro" id="IPR012334">
    <property type="entry name" value="Pectin_lyas_fold"/>
</dbReference>
<dbReference type="InterPro" id="IPR033131">
    <property type="entry name" value="Pectinesterase_Asp_AS"/>
</dbReference>
<dbReference type="PROSITE" id="PS00503">
    <property type="entry name" value="PECTINESTERASE_2"/>
    <property type="match status" value="1"/>
</dbReference>
<evidence type="ECO:0000256" key="9">
    <source>
        <dbReference type="ARBA" id="ARBA00023085"/>
    </source>
</evidence>
<comment type="catalytic activity">
    <reaction evidence="10 12">
        <text>[(1-&gt;4)-alpha-D-galacturonosyl methyl ester](n) + n H2O = [(1-&gt;4)-alpha-D-galacturonosyl](n) + n methanol + n H(+)</text>
        <dbReference type="Rhea" id="RHEA:22380"/>
        <dbReference type="Rhea" id="RHEA-COMP:14570"/>
        <dbReference type="Rhea" id="RHEA-COMP:14573"/>
        <dbReference type="ChEBI" id="CHEBI:15377"/>
        <dbReference type="ChEBI" id="CHEBI:15378"/>
        <dbReference type="ChEBI" id="CHEBI:17790"/>
        <dbReference type="ChEBI" id="CHEBI:140522"/>
        <dbReference type="ChEBI" id="CHEBI:140523"/>
        <dbReference type="EC" id="3.1.1.11"/>
    </reaction>
</comment>
<evidence type="ECO:0000313" key="15">
    <source>
        <dbReference type="EMBL" id="RQO85800.1"/>
    </source>
</evidence>
<dbReference type="GO" id="GO:0045490">
    <property type="term" value="P:pectin catabolic process"/>
    <property type="evidence" value="ECO:0000318"/>
    <property type="project" value="GO_Central"/>
</dbReference>
<dbReference type="AlphaFoldDB" id="A0A3N7EMD3"/>
<evidence type="ECO:0000256" key="8">
    <source>
        <dbReference type="ARBA" id="ARBA00022801"/>
    </source>
</evidence>
<keyword evidence="13" id="KW-0812">Transmembrane</keyword>
<dbReference type="GO" id="GO:0030599">
    <property type="term" value="F:pectinesterase activity"/>
    <property type="evidence" value="ECO:0000318"/>
    <property type="project" value="GO_Central"/>
</dbReference>
<keyword evidence="13" id="KW-0472">Membrane</keyword>
<evidence type="ECO:0000256" key="13">
    <source>
        <dbReference type="SAM" id="Phobius"/>
    </source>
</evidence>
<dbReference type="STRING" id="3694.A0A3N7EMD3"/>
<name>A0A3N7EMD3_POPTR</name>
<comment type="pathway">
    <text evidence="2 12">Glycan metabolism; pectin degradation; 2-dehydro-3-deoxy-D-gluconate from pectin: step 1/5.</text>
</comment>
<comment type="subcellular location">
    <subcellularLocation>
        <location evidence="1">Secreted</location>
        <location evidence="1">Cell wall</location>
    </subcellularLocation>
</comment>
<dbReference type="EMBL" id="CM009290">
    <property type="protein sequence ID" value="RQO85800.1"/>
    <property type="molecule type" value="Genomic_DNA"/>
</dbReference>
<dbReference type="PANTHER" id="PTHR31321:SF31">
    <property type="entry name" value="PECTINESTERASE QRT1"/>
    <property type="match status" value="1"/>
</dbReference>
<evidence type="ECO:0000256" key="11">
    <source>
        <dbReference type="PROSITE-ProRule" id="PRU10040"/>
    </source>
</evidence>
<evidence type="ECO:0000256" key="1">
    <source>
        <dbReference type="ARBA" id="ARBA00004191"/>
    </source>
</evidence>
<comment type="similarity">
    <text evidence="3">Belongs to the pectinesterase family.</text>
</comment>
<feature type="transmembrane region" description="Helical" evidence="13">
    <location>
        <begin position="69"/>
        <end position="90"/>
    </location>
</feature>
<dbReference type="GO" id="GO:0042545">
    <property type="term" value="P:cell wall modification"/>
    <property type="evidence" value="ECO:0007669"/>
    <property type="project" value="UniProtKB-UniRule"/>
</dbReference>
<reference evidence="15 16" key="1">
    <citation type="journal article" date="2006" name="Science">
        <title>The genome of black cottonwood, Populus trichocarpa (Torr. &amp; Gray).</title>
        <authorList>
            <person name="Tuskan G.A."/>
            <person name="Difazio S."/>
            <person name="Jansson S."/>
            <person name="Bohlmann J."/>
            <person name="Grigoriev I."/>
            <person name="Hellsten U."/>
            <person name="Putnam N."/>
            <person name="Ralph S."/>
            <person name="Rombauts S."/>
            <person name="Salamov A."/>
            <person name="Schein J."/>
            <person name="Sterck L."/>
            <person name="Aerts A."/>
            <person name="Bhalerao R.R."/>
            <person name="Bhalerao R.P."/>
            <person name="Blaudez D."/>
            <person name="Boerjan W."/>
            <person name="Brun A."/>
            <person name="Brunner A."/>
            <person name="Busov V."/>
            <person name="Campbell M."/>
            <person name="Carlson J."/>
            <person name="Chalot M."/>
            <person name="Chapman J."/>
            <person name="Chen G.L."/>
            <person name="Cooper D."/>
            <person name="Coutinho P.M."/>
            <person name="Couturier J."/>
            <person name="Covert S."/>
            <person name="Cronk Q."/>
            <person name="Cunningham R."/>
            <person name="Davis J."/>
            <person name="Degroeve S."/>
            <person name="Dejardin A."/>
            <person name="Depamphilis C."/>
            <person name="Detter J."/>
            <person name="Dirks B."/>
            <person name="Dubchak I."/>
            <person name="Duplessis S."/>
            <person name="Ehlting J."/>
            <person name="Ellis B."/>
            <person name="Gendler K."/>
            <person name="Goodstein D."/>
            <person name="Gribskov M."/>
            <person name="Grimwood J."/>
            <person name="Groover A."/>
            <person name="Gunter L."/>
            <person name="Hamberger B."/>
            <person name="Heinze B."/>
            <person name="Helariutta Y."/>
            <person name="Henrissat B."/>
            <person name="Holligan D."/>
            <person name="Holt R."/>
            <person name="Huang W."/>
            <person name="Islam-Faridi N."/>
            <person name="Jones S."/>
            <person name="Jones-Rhoades M."/>
            <person name="Jorgensen R."/>
            <person name="Joshi C."/>
            <person name="Kangasjarvi J."/>
            <person name="Karlsson J."/>
            <person name="Kelleher C."/>
            <person name="Kirkpatrick R."/>
            <person name="Kirst M."/>
            <person name="Kohler A."/>
            <person name="Kalluri U."/>
            <person name="Larimer F."/>
            <person name="Leebens-Mack J."/>
            <person name="Leple J.C."/>
            <person name="Locascio P."/>
            <person name="Lou Y."/>
            <person name="Lucas S."/>
            <person name="Martin F."/>
            <person name="Montanini B."/>
            <person name="Napoli C."/>
            <person name="Nelson D.R."/>
            <person name="Nelson C."/>
            <person name="Nieminen K."/>
            <person name="Nilsson O."/>
            <person name="Pereda V."/>
            <person name="Peter G."/>
            <person name="Philippe R."/>
            <person name="Pilate G."/>
            <person name="Poliakov A."/>
            <person name="Razumovskaya J."/>
            <person name="Richardson P."/>
            <person name="Rinaldi C."/>
            <person name="Ritland K."/>
            <person name="Rouze P."/>
            <person name="Ryaboy D."/>
            <person name="Schmutz J."/>
            <person name="Schrader J."/>
            <person name="Segerman B."/>
            <person name="Shin H."/>
            <person name="Siddiqui A."/>
            <person name="Sterky F."/>
            <person name="Terry A."/>
            <person name="Tsai C.J."/>
            <person name="Uberbacher E."/>
            <person name="Unneberg P."/>
            <person name="Vahala J."/>
            <person name="Wall K."/>
            <person name="Wessler S."/>
            <person name="Yang G."/>
            <person name="Yin T."/>
            <person name="Douglas C."/>
            <person name="Marra M."/>
            <person name="Sandberg G."/>
            <person name="Van de Peer Y."/>
            <person name="Rokhsar D."/>
        </authorList>
    </citation>
    <scope>NUCLEOTIDE SEQUENCE [LARGE SCALE GENOMIC DNA]</scope>
    <source>
        <strain evidence="16">cv. Nisqually</strain>
    </source>
</reference>
<evidence type="ECO:0000256" key="4">
    <source>
        <dbReference type="ARBA" id="ARBA00013229"/>
    </source>
</evidence>
<feature type="active site" evidence="11">
    <location>
        <position position="288"/>
    </location>
</feature>
<dbReference type="FunFam" id="2.160.20.10:FF:000008">
    <property type="entry name" value="Pectinesterase"/>
    <property type="match status" value="1"/>
</dbReference>
<keyword evidence="7" id="KW-0732">Signal</keyword>
<sequence>MSYLNLSSLGTVGLYHHAPLFIRLTCSHNLHRNQQDSVLNNQLVLVSACTYVEEIRELKQQELFMGKSVNVGGGFLVVLLCFLGCLQVGLAQSSANAKRIAISWDDMKMNKRGARVSSKYDFNGSRVIVVDKNGGADSLTVQGAIDLVPQYNTQRVKIYILPGIYREKVLVPRTKPYISMIGDQNRVCDTIISWNNKASDADSNGTALGTYRSASVTIESDYFCATGITFENTVVAEPGGQGMQAVAMRVSSKKAFFYKVRVLGAQDTLLDETGTHYFYKCHIQGSIDFIFGRAKSLFQDCVLQSTAKKSGAIAAHHRDSPNEDTGFSFVGCVINGTGKILLGRAWGNYSRTIYSYCYLNDIIDPSGWSDWNYPYRQKTVVFGEYECSGRGTNAGGRVPWLKPLKYEDARPYLDIGFIGGEQWLKL</sequence>
<evidence type="ECO:0000256" key="7">
    <source>
        <dbReference type="ARBA" id="ARBA00022729"/>
    </source>
</evidence>
<dbReference type="InParanoid" id="A0A3N7EMD3"/>
<dbReference type="FunCoup" id="A0A3N7EMD3">
    <property type="interactions" value="125"/>
</dbReference>
<evidence type="ECO:0000256" key="3">
    <source>
        <dbReference type="ARBA" id="ARBA00008891"/>
    </source>
</evidence>
<protein>
    <recommendedName>
        <fullName evidence="4 12">Pectinesterase</fullName>
        <ecNumber evidence="4 12">3.1.1.11</ecNumber>
    </recommendedName>
</protein>
<proteinExistence type="inferred from homology"/>
<dbReference type="EC" id="3.1.1.11" evidence="4 12"/>
<dbReference type="InterPro" id="IPR011050">
    <property type="entry name" value="Pectin_lyase_fold/virulence"/>
</dbReference>
<dbReference type="UniPathway" id="UPA00545">
    <property type="reaction ID" value="UER00823"/>
</dbReference>
<evidence type="ECO:0000313" key="16">
    <source>
        <dbReference type="Proteomes" id="UP000006729"/>
    </source>
</evidence>
<keyword evidence="8 12" id="KW-0378">Hydrolase</keyword>
<keyword evidence="9 12" id="KW-0063">Aspartyl esterase</keyword>
<dbReference type="Proteomes" id="UP000006729">
    <property type="component" value="Chromosome 1"/>
</dbReference>
<keyword evidence="5" id="KW-0134">Cell wall</keyword>
<evidence type="ECO:0000259" key="14">
    <source>
        <dbReference type="Pfam" id="PF01095"/>
    </source>
</evidence>
<dbReference type="Pfam" id="PF01095">
    <property type="entry name" value="Pectinesterase"/>
    <property type="match status" value="1"/>
</dbReference>
<gene>
    <name evidence="15" type="ORF">POPTR_001G365700</name>
</gene>
<dbReference type="SUPFAM" id="SSF51126">
    <property type="entry name" value="Pectin lyase-like"/>
    <property type="match status" value="1"/>
</dbReference>
<evidence type="ECO:0000256" key="5">
    <source>
        <dbReference type="ARBA" id="ARBA00022512"/>
    </source>
</evidence>
<evidence type="ECO:0000256" key="6">
    <source>
        <dbReference type="ARBA" id="ARBA00022525"/>
    </source>
</evidence>
<evidence type="ECO:0000256" key="2">
    <source>
        <dbReference type="ARBA" id="ARBA00005184"/>
    </source>
</evidence>
<feature type="domain" description="Pectinesterase catalytic" evidence="14">
    <location>
        <begin position="128"/>
        <end position="418"/>
    </location>
</feature>
<keyword evidence="16" id="KW-1185">Reference proteome</keyword>
<dbReference type="PANTHER" id="PTHR31321">
    <property type="entry name" value="ACYL-COA THIOESTER HYDROLASE YBHC-RELATED"/>
    <property type="match status" value="1"/>
</dbReference>
<accession>A0A3N7EMD3</accession>
<organism evidence="15 16">
    <name type="scientific">Populus trichocarpa</name>
    <name type="common">Western balsam poplar</name>
    <name type="synonym">Populus balsamifera subsp. trichocarpa</name>
    <dbReference type="NCBI Taxonomy" id="3694"/>
    <lineage>
        <taxon>Eukaryota</taxon>
        <taxon>Viridiplantae</taxon>
        <taxon>Streptophyta</taxon>
        <taxon>Embryophyta</taxon>
        <taxon>Tracheophyta</taxon>
        <taxon>Spermatophyta</taxon>
        <taxon>Magnoliopsida</taxon>
        <taxon>eudicotyledons</taxon>
        <taxon>Gunneridae</taxon>
        <taxon>Pentapetalae</taxon>
        <taxon>rosids</taxon>
        <taxon>fabids</taxon>
        <taxon>Malpighiales</taxon>
        <taxon>Salicaceae</taxon>
        <taxon>Saliceae</taxon>
        <taxon>Populus</taxon>
    </lineage>
</organism>
<evidence type="ECO:0000256" key="10">
    <source>
        <dbReference type="ARBA" id="ARBA00047928"/>
    </source>
</evidence>
<keyword evidence="13" id="KW-1133">Transmembrane helix</keyword>